<evidence type="ECO:0000256" key="4">
    <source>
        <dbReference type="ARBA" id="ARBA00022692"/>
    </source>
</evidence>
<protein>
    <submittedName>
        <fullName evidence="8">Na+/H+ antiporter subunit E</fullName>
    </submittedName>
</protein>
<keyword evidence="3" id="KW-1003">Cell membrane</keyword>
<evidence type="ECO:0000313" key="8">
    <source>
        <dbReference type="EMBL" id="AVO48030.1"/>
    </source>
</evidence>
<dbReference type="GO" id="GO:0005886">
    <property type="term" value="C:plasma membrane"/>
    <property type="evidence" value="ECO:0007669"/>
    <property type="project" value="UniProtKB-SubCell"/>
</dbReference>
<evidence type="ECO:0000256" key="6">
    <source>
        <dbReference type="ARBA" id="ARBA00023136"/>
    </source>
</evidence>
<dbReference type="Pfam" id="PF01899">
    <property type="entry name" value="MNHE"/>
    <property type="match status" value="1"/>
</dbReference>
<evidence type="ECO:0000313" key="9">
    <source>
        <dbReference type="Proteomes" id="UP000237925"/>
    </source>
</evidence>
<dbReference type="KEGG" id="mela:C6568_01210"/>
<dbReference type="RefSeq" id="WP_106682513.1">
    <property type="nucleotide sequence ID" value="NZ_CP027667.1"/>
</dbReference>
<name>A0A2R3Q8D2_9BURK</name>
<dbReference type="PIRSF" id="PIRSF019239">
    <property type="entry name" value="MrpE"/>
    <property type="match status" value="1"/>
</dbReference>
<keyword evidence="4 7" id="KW-0812">Transmembrane</keyword>
<keyword evidence="9" id="KW-1185">Reference proteome</keyword>
<dbReference type="OrthoDB" id="9807187at2"/>
<reference evidence="8 9" key="1">
    <citation type="submission" date="2018-03" db="EMBL/GenBank/DDBJ databases">
        <title>Genome sequencing of Melaminivora sp.</title>
        <authorList>
            <person name="Kim S.-J."/>
            <person name="Heo J."/>
            <person name="Ahn J.-H."/>
            <person name="Kwon S.-W."/>
        </authorList>
    </citation>
    <scope>NUCLEOTIDE SEQUENCE [LARGE SCALE GENOMIC DNA]</scope>
    <source>
        <strain evidence="8 9">SC2-9</strain>
    </source>
</reference>
<keyword evidence="6 7" id="KW-0472">Membrane</keyword>
<evidence type="ECO:0000256" key="2">
    <source>
        <dbReference type="ARBA" id="ARBA00006228"/>
    </source>
</evidence>
<dbReference type="NCBIfam" id="NF006518">
    <property type="entry name" value="PRK08965.1-2"/>
    <property type="match status" value="1"/>
</dbReference>
<dbReference type="EMBL" id="CP027667">
    <property type="protein sequence ID" value="AVO48030.1"/>
    <property type="molecule type" value="Genomic_DNA"/>
</dbReference>
<evidence type="ECO:0000256" key="1">
    <source>
        <dbReference type="ARBA" id="ARBA00004651"/>
    </source>
</evidence>
<dbReference type="AlphaFoldDB" id="A0A2R3Q8D2"/>
<dbReference type="GO" id="GO:0008324">
    <property type="term" value="F:monoatomic cation transmembrane transporter activity"/>
    <property type="evidence" value="ECO:0007669"/>
    <property type="project" value="InterPro"/>
</dbReference>
<sequence length="163" mass="18145">MKKLLPAPLVSLGLFLIWLMLNHSVSVGHLLLASLLALALPLMFASLRPQKVRVRRPLTILRLCFIVMVDTTESNIAVLRALLRPGPPQHPADFVIIPLQLRDPNALAVLAMIVCITPGTSWAELSLDRSLLMLHVLEVADAQAIVHHVKTRYEQPLMEIFES</sequence>
<keyword evidence="5 7" id="KW-1133">Transmembrane helix</keyword>
<dbReference type="PANTHER" id="PTHR34584:SF1">
    <property type="entry name" value="NA(+)_H(+) ANTIPORTER SUBUNIT E1"/>
    <property type="match status" value="1"/>
</dbReference>
<dbReference type="PANTHER" id="PTHR34584">
    <property type="entry name" value="NA(+)/H(+) ANTIPORTER SUBUNIT E1"/>
    <property type="match status" value="1"/>
</dbReference>
<evidence type="ECO:0000256" key="5">
    <source>
        <dbReference type="ARBA" id="ARBA00022989"/>
    </source>
</evidence>
<organism evidence="8 9">
    <name type="scientific">Melaminivora suipulveris</name>
    <dbReference type="NCBI Taxonomy" id="2109913"/>
    <lineage>
        <taxon>Bacteria</taxon>
        <taxon>Pseudomonadati</taxon>
        <taxon>Pseudomonadota</taxon>
        <taxon>Betaproteobacteria</taxon>
        <taxon>Burkholderiales</taxon>
        <taxon>Comamonadaceae</taxon>
        <taxon>Melaminivora</taxon>
    </lineage>
</organism>
<comment type="subcellular location">
    <subcellularLocation>
        <location evidence="1">Cell membrane</location>
        <topology evidence="1">Multi-pass membrane protein</topology>
    </subcellularLocation>
</comment>
<accession>A0A2R3Q8D2</accession>
<dbReference type="InterPro" id="IPR002758">
    <property type="entry name" value="Cation_antiport_E"/>
</dbReference>
<feature type="transmembrane region" description="Helical" evidence="7">
    <location>
        <begin position="27"/>
        <end position="47"/>
    </location>
</feature>
<dbReference type="NCBIfam" id="NF006520">
    <property type="entry name" value="PRK08965.1-4"/>
    <property type="match status" value="1"/>
</dbReference>
<proteinExistence type="inferred from homology"/>
<comment type="similarity">
    <text evidence="2">Belongs to the CPA3 antiporters (TC 2.A.63) subunit E family.</text>
</comment>
<gene>
    <name evidence="8" type="ORF">C6568_01210</name>
</gene>
<dbReference type="Proteomes" id="UP000237925">
    <property type="component" value="Chromosome"/>
</dbReference>
<evidence type="ECO:0000256" key="3">
    <source>
        <dbReference type="ARBA" id="ARBA00022475"/>
    </source>
</evidence>
<evidence type="ECO:0000256" key="7">
    <source>
        <dbReference type="SAM" id="Phobius"/>
    </source>
</evidence>